<reference evidence="2 3" key="1">
    <citation type="submission" date="2016-06" db="EMBL/GenBank/DDBJ databases">
        <authorList>
            <person name="Ramos C."/>
            <person name="Pintado A."/>
            <person name="Crespo-Gomez J.I."/>
        </authorList>
    </citation>
    <scope>NUCLEOTIDE SEQUENCE [LARGE SCALE GENOMIC DNA]</scope>
    <source>
        <strain evidence="2 3">AVO110</strain>
    </source>
</reference>
<keyword evidence="1" id="KW-1133">Transmembrane helix</keyword>
<dbReference type="EMBL" id="LZEU01000001">
    <property type="protein sequence ID" value="MBC9249924.1"/>
    <property type="molecule type" value="Genomic_DNA"/>
</dbReference>
<evidence type="ECO:0000313" key="3">
    <source>
        <dbReference type="Proteomes" id="UP000744555"/>
    </source>
</evidence>
<proteinExistence type="predicted"/>
<sequence length="86" mass="9662">MTKGIILLALSVLTFLASWYCLFWVFSSSSLAAIECNAQFSFFHDNLRCRWASFASVLWVLTGILSMVLLYFSVKAFKHSNNKAGA</sequence>
<evidence type="ECO:0000313" key="2">
    <source>
        <dbReference type="EMBL" id="MBC9249924.1"/>
    </source>
</evidence>
<protein>
    <submittedName>
        <fullName evidence="2">Uncharacterized protein</fullName>
    </submittedName>
</protein>
<gene>
    <name evidence="2" type="ORF">A9179_06505</name>
</gene>
<dbReference type="RefSeq" id="WP_187805034.1">
    <property type="nucleotide sequence ID" value="NZ_LZEU01000001.1"/>
</dbReference>
<name>A0ABR7RYK1_AQUAC</name>
<keyword evidence="3" id="KW-1185">Reference proteome</keyword>
<comment type="caution">
    <text evidence="2">The sequence shown here is derived from an EMBL/GenBank/DDBJ whole genome shotgun (WGS) entry which is preliminary data.</text>
</comment>
<accession>A0ABR7RYK1</accession>
<organism evidence="2 3">
    <name type="scientific">Aquipseudomonas alcaligenes</name>
    <name type="common">Pseudomonas alcaligenes</name>
    <dbReference type="NCBI Taxonomy" id="43263"/>
    <lineage>
        <taxon>Bacteria</taxon>
        <taxon>Pseudomonadati</taxon>
        <taxon>Pseudomonadota</taxon>
        <taxon>Gammaproteobacteria</taxon>
        <taxon>Pseudomonadales</taxon>
        <taxon>Pseudomonadaceae</taxon>
        <taxon>Aquipseudomonas</taxon>
    </lineage>
</organism>
<keyword evidence="1" id="KW-0812">Transmembrane</keyword>
<feature type="transmembrane region" description="Helical" evidence="1">
    <location>
        <begin position="56"/>
        <end position="74"/>
    </location>
</feature>
<evidence type="ECO:0000256" key="1">
    <source>
        <dbReference type="SAM" id="Phobius"/>
    </source>
</evidence>
<dbReference type="Proteomes" id="UP000744555">
    <property type="component" value="Unassembled WGS sequence"/>
</dbReference>
<keyword evidence="1" id="KW-0472">Membrane</keyword>